<dbReference type="EMBL" id="FMYK01000001">
    <property type="protein sequence ID" value="SDB83802.1"/>
    <property type="molecule type" value="Genomic_DNA"/>
</dbReference>
<reference evidence="2" key="1">
    <citation type="submission" date="2016-09" db="EMBL/GenBank/DDBJ databases">
        <authorList>
            <person name="Varghese N."/>
            <person name="Submissions S."/>
        </authorList>
    </citation>
    <scope>NUCLEOTIDE SEQUENCE [LARGE SCALE GENOMIC DNA]</scope>
    <source>
        <strain evidence="2">ANC 3699</strain>
    </source>
</reference>
<evidence type="ECO:0000313" key="1">
    <source>
        <dbReference type="EMBL" id="SDB83802.1"/>
    </source>
</evidence>
<dbReference type="SUPFAM" id="SSF140804">
    <property type="entry name" value="YidB-like"/>
    <property type="match status" value="1"/>
</dbReference>
<sequence length="214" mass="21959">MTNLASLVEAIAKQALGGQNNSNQQNSQQNSQQSNDAGGLGGILGSVLGQLNGGNSQQGQSSGGLGSILGSVLGQLNGGGNQNQGSGSSFGGGKSALLVAVLPIVLAWIQKQGGLQGALDKLTKSGLGGQAQSWVDPNTAQNQNVEEQHVEQLFDDQDVEQVANQTNESKQNVYAAIATVLPQIIDSLTPQGQSSSQSEANNDIQNILNSLNIR</sequence>
<dbReference type="InterPro" id="IPR027405">
    <property type="entry name" value="YidB-like"/>
</dbReference>
<organism evidence="1 2">
    <name type="scientific">Acinetobacter marinus</name>
    <dbReference type="NCBI Taxonomy" id="281375"/>
    <lineage>
        <taxon>Bacteria</taxon>
        <taxon>Pseudomonadati</taxon>
        <taxon>Pseudomonadota</taxon>
        <taxon>Gammaproteobacteria</taxon>
        <taxon>Moraxellales</taxon>
        <taxon>Moraxellaceae</taxon>
        <taxon>Acinetobacter</taxon>
    </lineage>
</organism>
<proteinExistence type="predicted"/>
<gene>
    <name evidence="1" type="ORF">SAMN05421749_101236</name>
</gene>
<dbReference type="RefSeq" id="WP_092614797.1">
    <property type="nucleotide sequence ID" value="NZ_FMYK01000001.1"/>
</dbReference>
<accession>A0A1G6GP70</accession>
<protein>
    <submittedName>
        <fullName evidence="1">Uncharacterized conserved protein YidB, DUF937 family</fullName>
    </submittedName>
</protein>
<dbReference type="InterPro" id="IPR045372">
    <property type="entry name" value="YidB"/>
</dbReference>
<evidence type="ECO:0000313" key="2">
    <source>
        <dbReference type="Proteomes" id="UP000242317"/>
    </source>
</evidence>
<dbReference type="Proteomes" id="UP000242317">
    <property type="component" value="Unassembled WGS sequence"/>
</dbReference>
<name>A0A1G6GP70_9GAMM</name>
<dbReference type="OrthoDB" id="5957313at2"/>
<keyword evidence="2" id="KW-1185">Reference proteome</keyword>
<dbReference type="Pfam" id="PF20159">
    <property type="entry name" value="YidB"/>
    <property type="match status" value="1"/>
</dbReference>
<dbReference type="Gene3D" id="1.10.10.690">
    <property type="entry name" value="YidB-like"/>
    <property type="match status" value="1"/>
</dbReference>
<dbReference type="AlphaFoldDB" id="A0A1G6GP70"/>